<dbReference type="AlphaFoldDB" id="A0A7J0FP10"/>
<name>A0A7J0FP10_9ERIC</name>
<organism evidence="1 2">
    <name type="scientific">Actinidia rufa</name>
    <dbReference type="NCBI Taxonomy" id="165716"/>
    <lineage>
        <taxon>Eukaryota</taxon>
        <taxon>Viridiplantae</taxon>
        <taxon>Streptophyta</taxon>
        <taxon>Embryophyta</taxon>
        <taxon>Tracheophyta</taxon>
        <taxon>Spermatophyta</taxon>
        <taxon>Magnoliopsida</taxon>
        <taxon>eudicotyledons</taxon>
        <taxon>Gunneridae</taxon>
        <taxon>Pentapetalae</taxon>
        <taxon>asterids</taxon>
        <taxon>Ericales</taxon>
        <taxon>Actinidiaceae</taxon>
        <taxon>Actinidia</taxon>
    </lineage>
</organism>
<reference evidence="1 2" key="1">
    <citation type="submission" date="2019-07" db="EMBL/GenBank/DDBJ databases">
        <title>De Novo Assembly of kiwifruit Actinidia rufa.</title>
        <authorList>
            <person name="Sugita-Konishi S."/>
            <person name="Sato K."/>
            <person name="Mori E."/>
            <person name="Abe Y."/>
            <person name="Kisaki G."/>
            <person name="Hamano K."/>
            <person name="Suezawa K."/>
            <person name="Otani M."/>
            <person name="Fukuda T."/>
            <person name="Manabe T."/>
            <person name="Gomi K."/>
            <person name="Tabuchi M."/>
            <person name="Akimitsu K."/>
            <person name="Kataoka I."/>
        </authorList>
    </citation>
    <scope>NUCLEOTIDE SEQUENCE [LARGE SCALE GENOMIC DNA]</scope>
    <source>
        <strain evidence="2">cv. Fuchu</strain>
    </source>
</reference>
<proteinExistence type="predicted"/>
<gene>
    <name evidence="1" type="ORF">Acr_14g0000780</name>
</gene>
<evidence type="ECO:0000313" key="2">
    <source>
        <dbReference type="Proteomes" id="UP000585474"/>
    </source>
</evidence>
<dbReference type="EMBL" id="BJWL01000014">
    <property type="protein sequence ID" value="GFZ00442.1"/>
    <property type="molecule type" value="Genomic_DNA"/>
</dbReference>
<keyword evidence="2" id="KW-1185">Reference proteome</keyword>
<accession>A0A7J0FP10</accession>
<comment type="caution">
    <text evidence="1">The sequence shown here is derived from an EMBL/GenBank/DDBJ whole genome shotgun (WGS) entry which is preliminary data.</text>
</comment>
<dbReference type="Proteomes" id="UP000585474">
    <property type="component" value="Unassembled WGS sequence"/>
</dbReference>
<sequence>MTEYGRARVGASALLSLRSKPTDSGPELGATVIPRDVRGQKVICTMEFLLTALIPSRSYDDGLLTMPPRHGWVSYLPTDPTVGASRYAPS</sequence>
<evidence type="ECO:0000313" key="1">
    <source>
        <dbReference type="EMBL" id="GFZ00442.1"/>
    </source>
</evidence>
<protein>
    <submittedName>
        <fullName evidence="1">Uncharacterized protein</fullName>
    </submittedName>
</protein>